<feature type="domain" description="HTH araC/xylS-type" evidence="4">
    <location>
        <begin position="353"/>
        <end position="452"/>
    </location>
</feature>
<evidence type="ECO:0000313" key="5">
    <source>
        <dbReference type="EMBL" id="GGH68970.1"/>
    </source>
</evidence>
<comment type="caution">
    <text evidence="5">The sequence shown here is derived from an EMBL/GenBank/DDBJ whole genome shotgun (WGS) entry which is preliminary data.</text>
</comment>
<dbReference type="PROSITE" id="PS01124">
    <property type="entry name" value="HTH_ARAC_FAMILY_2"/>
    <property type="match status" value="1"/>
</dbReference>
<dbReference type="InterPro" id="IPR014710">
    <property type="entry name" value="RmlC-like_jellyroll"/>
</dbReference>
<dbReference type="PROSITE" id="PS00041">
    <property type="entry name" value="HTH_ARAC_FAMILY_1"/>
    <property type="match status" value="1"/>
</dbReference>
<dbReference type="InterPro" id="IPR037923">
    <property type="entry name" value="HTH-like"/>
</dbReference>
<dbReference type="PANTHER" id="PTHR43280:SF28">
    <property type="entry name" value="HTH-TYPE TRANSCRIPTIONAL ACTIVATOR RHAS"/>
    <property type="match status" value="1"/>
</dbReference>
<accession>A0ABQ1ZMC5</accession>
<dbReference type="Gene3D" id="2.60.120.10">
    <property type="entry name" value="Jelly Rolls"/>
    <property type="match status" value="1"/>
</dbReference>
<evidence type="ECO:0000256" key="1">
    <source>
        <dbReference type="ARBA" id="ARBA00023015"/>
    </source>
</evidence>
<dbReference type="SUPFAM" id="SSF51215">
    <property type="entry name" value="Regulatory protein AraC"/>
    <property type="match status" value="1"/>
</dbReference>
<dbReference type="PANTHER" id="PTHR43280">
    <property type="entry name" value="ARAC-FAMILY TRANSCRIPTIONAL REGULATOR"/>
    <property type="match status" value="1"/>
</dbReference>
<dbReference type="InterPro" id="IPR020449">
    <property type="entry name" value="Tscrpt_reg_AraC-type_HTH"/>
</dbReference>
<keyword evidence="3" id="KW-0804">Transcription</keyword>
<sequence>MSWTSEAGGGREFNLDQYALPDLRFSFQMCGTHWREVSTGWSYPAHNHALFELNYVMEGQQLMSIGEQRYVQEAGELLLLAPDCMHESRIGRCASMSYFCMHFDIEDAVMYERFAALGSTLFADNAELTVKLKPELEQLALLCSEQTEAEADESFAVRASVLKLLLELSQYAFSLPEEVSKPSAPDGRGTESARRLRERYALEKKIQDFLSGPETDGSWSERTLLPPFNWVGLFTIMVPDRSFWAKPDRFLAKILLDDALSEHGIPAVATGEQRLTAVLFMNGYSVPPLEEYAADCRRLLERRLGETVKLGIGGVAVSPGELKGLYRQSLRGLGLDEAFESLPDFEFTNRTVRLALLAIESEYAEPGLTLKMLAERLHISPNYLSGLFTAETGHSFTWHLTRIRIDRACTLLKGTPIKVHQVARQVGYSDQAYFSRCFKSVIGISPVAYRNKMLAYTF</sequence>
<name>A0ABQ1ZMC5_9BACL</name>
<reference evidence="6" key="1">
    <citation type="journal article" date="2019" name="Int. J. Syst. Evol. Microbiol.">
        <title>The Global Catalogue of Microorganisms (GCM) 10K type strain sequencing project: providing services to taxonomists for standard genome sequencing and annotation.</title>
        <authorList>
            <consortium name="The Broad Institute Genomics Platform"/>
            <consortium name="The Broad Institute Genome Sequencing Center for Infectious Disease"/>
            <person name="Wu L."/>
            <person name="Ma J."/>
        </authorList>
    </citation>
    <scope>NUCLEOTIDE SEQUENCE [LARGE SCALE GENOMIC DNA]</scope>
    <source>
        <strain evidence="6">CCM 8702</strain>
    </source>
</reference>
<dbReference type="EMBL" id="BMDD01000001">
    <property type="protein sequence ID" value="GGH68970.1"/>
    <property type="molecule type" value="Genomic_DNA"/>
</dbReference>
<dbReference type="InterPro" id="IPR018060">
    <property type="entry name" value="HTH_AraC"/>
</dbReference>
<dbReference type="InterPro" id="IPR018062">
    <property type="entry name" value="HTH_AraC-typ_CS"/>
</dbReference>
<dbReference type="Pfam" id="PF02311">
    <property type="entry name" value="AraC_binding"/>
    <property type="match status" value="1"/>
</dbReference>
<evidence type="ECO:0000256" key="2">
    <source>
        <dbReference type="ARBA" id="ARBA00023125"/>
    </source>
</evidence>
<dbReference type="InterPro" id="IPR003313">
    <property type="entry name" value="AraC-bd"/>
</dbReference>
<evidence type="ECO:0000313" key="6">
    <source>
        <dbReference type="Proteomes" id="UP000605427"/>
    </source>
</evidence>
<dbReference type="InterPro" id="IPR009057">
    <property type="entry name" value="Homeodomain-like_sf"/>
</dbReference>
<keyword evidence="6" id="KW-1185">Reference proteome</keyword>
<dbReference type="Pfam" id="PF12833">
    <property type="entry name" value="HTH_18"/>
    <property type="match status" value="1"/>
</dbReference>
<protein>
    <recommendedName>
        <fullName evidence="4">HTH araC/xylS-type domain-containing protein</fullName>
    </recommendedName>
</protein>
<evidence type="ECO:0000256" key="3">
    <source>
        <dbReference type="ARBA" id="ARBA00023163"/>
    </source>
</evidence>
<dbReference type="SMART" id="SM00342">
    <property type="entry name" value="HTH_ARAC"/>
    <property type="match status" value="1"/>
</dbReference>
<gene>
    <name evidence="5" type="ORF">GCM10007362_03550</name>
</gene>
<dbReference type="PRINTS" id="PR00032">
    <property type="entry name" value="HTHARAC"/>
</dbReference>
<dbReference type="RefSeq" id="WP_172238207.1">
    <property type="nucleotide sequence ID" value="NZ_BMDD01000001.1"/>
</dbReference>
<dbReference type="Proteomes" id="UP000605427">
    <property type="component" value="Unassembled WGS sequence"/>
</dbReference>
<dbReference type="Gene3D" id="1.10.10.60">
    <property type="entry name" value="Homeodomain-like"/>
    <property type="match status" value="2"/>
</dbReference>
<keyword evidence="2" id="KW-0238">DNA-binding</keyword>
<organism evidence="5 6">
    <name type="scientific">Saccharibacillus endophyticus</name>
    <dbReference type="NCBI Taxonomy" id="2060666"/>
    <lineage>
        <taxon>Bacteria</taxon>
        <taxon>Bacillati</taxon>
        <taxon>Bacillota</taxon>
        <taxon>Bacilli</taxon>
        <taxon>Bacillales</taxon>
        <taxon>Paenibacillaceae</taxon>
        <taxon>Saccharibacillus</taxon>
    </lineage>
</organism>
<dbReference type="SUPFAM" id="SSF46689">
    <property type="entry name" value="Homeodomain-like"/>
    <property type="match status" value="1"/>
</dbReference>
<keyword evidence="1" id="KW-0805">Transcription regulation</keyword>
<evidence type="ECO:0000259" key="4">
    <source>
        <dbReference type="PROSITE" id="PS01124"/>
    </source>
</evidence>
<proteinExistence type="predicted"/>